<dbReference type="SUPFAM" id="SSF46785">
    <property type="entry name" value="Winged helix' DNA-binding domain"/>
    <property type="match status" value="1"/>
</dbReference>
<dbReference type="RefSeq" id="WP_015219496.1">
    <property type="nucleotide sequence ID" value="NC_019776.1"/>
</dbReference>
<dbReference type="InterPro" id="IPR001845">
    <property type="entry name" value="HTH_ArsR_DNA-bd_dom"/>
</dbReference>
<dbReference type="eggNOG" id="COG0640">
    <property type="taxonomic scope" value="Bacteria"/>
</dbReference>
<organism evidence="5 6">
    <name type="scientific">Cyanobacterium aponinum (strain PCC 10605)</name>
    <dbReference type="NCBI Taxonomy" id="755178"/>
    <lineage>
        <taxon>Bacteria</taxon>
        <taxon>Bacillati</taxon>
        <taxon>Cyanobacteriota</taxon>
        <taxon>Cyanophyceae</taxon>
        <taxon>Oscillatoriophycideae</taxon>
        <taxon>Chroococcales</taxon>
        <taxon>Geminocystaceae</taxon>
        <taxon>Cyanobacterium</taxon>
    </lineage>
</organism>
<dbReference type="GO" id="GO:0003700">
    <property type="term" value="F:DNA-binding transcription factor activity"/>
    <property type="evidence" value="ECO:0007669"/>
    <property type="project" value="InterPro"/>
</dbReference>
<name>K9Z3R0_CYAAP</name>
<dbReference type="GO" id="GO:0003677">
    <property type="term" value="F:DNA binding"/>
    <property type="evidence" value="ECO:0007669"/>
    <property type="project" value="UniProtKB-KW"/>
</dbReference>
<dbReference type="HOGENOM" id="CLU_097806_6_1_3"/>
<dbReference type="InterPro" id="IPR051011">
    <property type="entry name" value="Metal_resp_trans_reg"/>
</dbReference>
<reference evidence="6" key="1">
    <citation type="journal article" date="2013" name="Proc. Natl. Acad. Sci. U.S.A.">
        <title>Improving the coverage of the cyanobacterial phylum using diversity-driven genome sequencing.</title>
        <authorList>
            <person name="Shih P.M."/>
            <person name="Wu D."/>
            <person name="Latifi A."/>
            <person name="Axen S.D."/>
            <person name="Fewer D.P."/>
            <person name="Talla E."/>
            <person name="Calteau A."/>
            <person name="Cai F."/>
            <person name="Tandeau de Marsac N."/>
            <person name="Rippka R."/>
            <person name="Herdman M."/>
            <person name="Sivonen K."/>
            <person name="Coursin T."/>
            <person name="Laurent T."/>
            <person name="Goodwin L."/>
            <person name="Nolan M."/>
            <person name="Davenport K.W."/>
            <person name="Han C.S."/>
            <person name="Rubin E.M."/>
            <person name="Eisen J.A."/>
            <person name="Woyke T."/>
            <person name="Gugger M."/>
            <person name="Kerfeld C.A."/>
        </authorList>
    </citation>
    <scope>NUCLEOTIDE SEQUENCE [LARGE SCALE GENOMIC DNA]</scope>
    <source>
        <strain evidence="6">PCC 10605</strain>
    </source>
</reference>
<evidence type="ECO:0000256" key="1">
    <source>
        <dbReference type="ARBA" id="ARBA00023015"/>
    </source>
</evidence>
<dbReference type="InterPro" id="IPR036390">
    <property type="entry name" value="WH_DNA-bd_sf"/>
</dbReference>
<evidence type="ECO:0000256" key="3">
    <source>
        <dbReference type="ARBA" id="ARBA00023163"/>
    </source>
</evidence>
<accession>K9Z3R0</accession>
<keyword evidence="6" id="KW-1185">Reference proteome</keyword>
<dbReference type="CDD" id="cd00090">
    <property type="entry name" value="HTH_ARSR"/>
    <property type="match status" value="1"/>
</dbReference>
<dbReference type="PROSITE" id="PS50987">
    <property type="entry name" value="HTH_ARSR_2"/>
    <property type="match status" value="1"/>
</dbReference>
<keyword evidence="2" id="KW-0238">DNA-binding</keyword>
<dbReference type="Gene3D" id="1.10.10.10">
    <property type="entry name" value="Winged helix-like DNA-binding domain superfamily/Winged helix DNA-binding domain"/>
    <property type="match status" value="1"/>
</dbReference>
<dbReference type="Pfam" id="PF01022">
    <property type="entry name" value="HTH_5"/>
    <property type="match status" value="1"/>
</dbReference>
<protein>
    <submittedName>
        <fullName evidence="5">Transcriptional regulator, ArsR family</fullName>
    </submittedName>
</protein>
<dbReference type="PATRIC" id="fig|755178.3.peg.1765"/>
<sequence length="140" mass="15676">MINKSYSQVEEKNNTQSLSDCLMAQMPPAALDLVADFFKVLSETSRLNIVCCLRTGSKNVTEIIDKTGLGQANVSKHLKILAQAGIVARTQKGINVYYQISNPFVFDLCDLVCNSLSIQIQQQHEQLRQIQKMQNNETVN</sequence>
<dbReference type="InterPro" id="IPR011991">
    <property type="entry name" value="ArsR-like_HTH"/>
</dbReference>
<dbReference type="PRINTS" id="PR00778">
    <property type="entry name" value="HTHARSR"/>
</dbReference>
<dbReference type="STRING" id="755178.Cyan10605_1663"/>
<gene>
    <name evidence="5" type="ordered locus">Cyan10605_1663</name>
</gene>
<dbReference type="KEGG" id="can:Cyan10605_1663"/>
<dbReference type="Proteomes" id="UP000010480">
    <property type="component" value="Chromosome"/>
</dbReference>
<dbReference type="PANTHER" id="PTHR43132">
    <property type="entry name" value="ARSENICAL RESISTANCE OPERON REPRESSOR ARSR-RELATED"/>
    <property type="match status" value="1"/>
</dbReference>
<evidence type="ECO:0000313" key="5">
    <source>
        <dbReference type="EMBL" id="AFZ53769.1"/>
    </source>
</evidence>
<dbReference type="NCBIfam" id="NF033788">
    <property type="entry name" value="HTH_metalloreg"/>
    <property type="match status" value="1"/>
</dbReference>
<dbReference type="InterPro" id="IPR036388">
    <property type="entry name" value="WH-like_DNA-bd_sf"/>
</dbReference>
<evidence type="ECO:0000259" key="4">
    <source>
        <dbReference type="PROSITE" id="PS50987"/>
    </source>
</evidence>
<feature type="domain" description="HTH arsR-type" evidence="4">
    <location>
        <begin position="26"/>
        <end position="120"/>
    </location>
</feature>
<dbReference type="EMBL" id="CP003947">
    <property type="protein sequence ID" value="AFZ53769.1"/>
    <property type="molecule type" value="Genomic_DNA"/>
</dbReference>
<dbReference type="PANTHER" id="PTHR43132:SF9">
    <property type="entry name" value="ARSR FAMILY TRANSCRIPTIONAL REGULATORY PROTEIN"/>
    <property type="match status" value="1"/>
</dbReference>
<evidence type="ECO:0000256" key="2">
    <source>
        <dbReference type="ARBA" id="ARBA00023125"/>
    </source>
</evidence>
<dbReference type="AlphaFoldDB" id="K9Z3R0"/>
<keyword evidence="3" id="KW-0804">Transcription</keyword>
<dbReference type="SMART" id="SM00418">
    <property type="entry name" value="HTH_ARSR"/>
    <property type="match status" value="1"/>
</dbReference>
<keyword evidence="1" id="KW-0805">Transcription regulation</keyword>
<evidence type="ECO:0000313" key="6">
    <source>
        <dbReference type="Proteomes" id="UP000010480"/>
    </source>
</evidence>
<proteinExistence type="predicted"/>
<dbReference type="OrthoDB" id="582176at2"/>